<dbReference type="RefSeq" id="WP_062121881.1">
    <property type="nucleotide sequence ID" value="NZ_BAZW01000001.1"/>
</dbReference>
<sequence length="518" mass="60397">MENIQKYRLLWVDDEIEHLKPHIFFLTEKGFQVDTATNGKDAIAMLSEQNYSLVFLDENMPGISGLETLMRIKERQPALPVIMVTKSEEEEIMDQAIGSKIADYLIKPVNPKQVLSSIKRTLGRQSLISKKTTTDYQSAFSQIGMRLNDRLTYAEWYQIYKEIVYWELELQDSDSPMSEVLLMQKTEANNQFTRFVKDNYTDWLQADDAPLMSHTIFKRKILPLLKEKKPLVMIVVDNFRSDQWELIKRELAPYFSLREDELYMSILPTATQYSRNAIFSGLLPANIEKIRPDLWVEDGDEGSKNQHEEALINDYFTRNRENVKVYYQKISDADAGRRLLDNYSHIKDHQLSVVVVNFVDMLSHARTEMKMIRELISDESSYRSLTQSWFNHSPLFDLLKRLSQDDVNVVMTTDHGTIRVQNPVKVVGDRNTNTNLRFKQGKNLAYDAKSVFEVRKPEQIMLPRPNVSTSYIFATGSDFFAYPNNYNYYAGYYKDTFQHGGISMEEMMIPFAILEPKR</sequence>
<dbReference type="Pfam" id="PF00072">
    <property type="entry name" value="Response_reg"/>
    <property type="match status" value="1"/>
</dbReference>
<reference evidence="4 5" key="1">
    <citation type="journal article" date="2015" name="Microbes Environ.">
        <title>Distribution and evolution of nitrogen fixation genes in the phylum bacteroidetes.</title>
        <authorList>
            <person name="Inoue J."/>
            <person name="Oshima K."/>
            <person name="Suda W."/>
            <person name="Sakamoto M."/>
            <person name="Iino T."/>
            <person name="Noda S."/>
            <person name="Hongoh Y."/>
            <person name="Hattori M."/>
            <person name="Ohkuma M."/>
        </authorList>
    </citation>
    <scope>NUCLEOTIDE SEQUENCE [LARGE SCALE GENOMIC DNA]</scope>
    <source>
        <strain evidence="4">JCM 15548</strain>
    </source>
</reference>
<dbReference type="SUPFAM" id="SSF53649">
    <property type="entry name" value="Alkaline phosphatase-like"/>
    <property type="match status" value="1"/>
</dbReference>
<dbReference type="GO" id="GO:0000160">
    <property type="term" value="P:phosphorelay signal transduction system"/>
    <property type="evidence" value="ECO:0007669"/>
    <property type="project" value="InterPro"/>
</dbReference>
<evidence type="ECO:0000259" key="3">
    <source>
        <dbReference type="PROSITE" id="PS50110"/>
    </source>
</evidence>
<evidence type="ECO:0000256" key="1">
    <source>
        <dbReference type="ARBA" id="ARBA00022553"/>
    </source>
</evidence>
<dbReference type="PANTHER" id="PTHR44591">
    <property type="entry name" value="STRESS RESPONSE REGULATOR PROTEIN 1"/>
    <property type="match status" value="1"/>
</dbReference>
<dbReference type="CDD" id="cd00156">
    <property type="entry name" value="REC"/>
    <property type="match status" value="1"/>
</dbReference>
<dbReference type="Proteomes" id="UP000032900">
    <property type="component" value="Unassembled WGS sequence"/>
</dbReference>
<evidence type="ECO:0000313" key="5">
    <source>
        <dbReference type="Proteomes" id="UP000032900"/>
    </source>
</evidence>
<feature type="modified residue" description="4-aspartylphosphate" evidence="2">
    <location>
        <position position="57"/>
    </location>
</feature>
<dbReference type="PROSITE" id="PS50110">
    <property type="entry name" value="RESPONSE_REGULATORY"/>
    <property type="match status" value="1"/>
</dbReference>
<dbReference type="Gene3D" id="3.40.720.10">
    <property type="entry name" value="Alkaline Phosphatase, subunit A"/>
    <property type="match status" value="1"/>
</dbReference>
<protein>
    <submittedName>
        <fullName evidence="4">Response regulator</fullName>
    </submittedName>
</protein>
<dbReference type="InterPro" id="IPR011006">
    <property type="entry name" value="CheY-like_superfamily"/>
</dbReference>
<dbReference type="InterPro" id="IPR050595">
    <property type="entry name" value="Bact_response_regulator"/>
</dbReference>
<keyword evidence="5" id="KW-1185">Reference proteome</keyword>
<feature type="domain" description="Response regulatory" evidence="3">
    <location>
        <begin position="8"/>
        <end position="122"/>
    </location>
</feature>
<organism evidence="4 5">
    <name type="scientific">Geofilum rubicundum JCM 15548</name>
    <dbReference type="NCBI Taxonomy" id="1236989"/>
    <lineage>
        <taxon>Bacteria</taxon>
        <taxon>Pseudomonadati</taxon>
        <taxon>Bacteroidota</taxon>
        <taxon>Bacteroidia</taxon>
        <taxon>Marinilabiliales</taxon>
        <taxon>Marinilabiliaceae</taxon>
        <taxon>Geofilum</taxon>
    </lineage>
</organism>
<name>A0A0E9LQX8_9BACT</name>
<dbReference type="AlphaFoldDB" id="A0A0E9LQX8"/>
<dbReference type="SUPFAM" id="SSF52172">
    <property type="entry name" value="CheY-like"/>
    <property type="match status" value="1"/>
</dbReference>
<dbReference type="STRING" id="1236989.JCM15548_28"/>
<dbReference type="SMART" id="SM00448">
    <property type="entry name" value="REC"/>
    <property type="match status" value="1"/>
</dbReference>
<dbReference type="OrthoDB" id="9813025at2"/>
<dbReference type="Gene3D" id="3.40.50.2300">
    <property type="match status" value="1"/>
</dbReference>
<dbReference type="InterPro" id="IPR017850">
    <property type="entry name" value="Alkaline_phosphatase_core_sf"/>
</dbReference>
<accession>A0A0E9LQX8</accession>
<comment type="caution">
    <text evidence="4">The sequence shown here is derived from an EMBL/GenBank/DDBJ whole genome shotgun (WGS) entry which is preliminary data.</text>
</comment>
<evidence type="ECO:0000313" key="4">
    <source>
        <dbReference type="EMBL" id="GAO27977.1"/>
    </source>
</evidence>
<keyword evidence="1 2" id="KW-0597">Phosphoprotein</keyword>
<dbReference type="EMBL" id="BAZW01000001">
    <property type="protein sequence ID" value="GAO27977.1"/>
    <property type="molecule type" value="Genomic_DNA"/>
</dbReference>
<evidence type="ECO:0000256" key="2">
    <source>
        <dbReference type="PROSITE-ProRule" id="PRU00169"/>
    </source>
</evidence>
<proteinExistence type="predicted"/>
<dbReference type="InterPro" id="IPR001789">
    <property type="entry name" value="Sig_transdc_resp-reg_receiver"/>
</dbReference>
<gene>
    <name evidence="4" type="ORF">JCM15548_28</name>
</gene>
<dbReference type="Pfam" id="PF08665">
    <property type="entry name" value="PglZ"/>
    <property type="match status" value="1"/>
</dbReference>
<dbReference type="PANTHER" id="PTHR44591:SF3">
    <property type="entry name" value="RESPONSE REGULATORY DOMAIN-CONTAINING PROTEIN"/>
    <property type="match status" value="1"/>
</dbReference>